<dbReference type="SMART" id="SM00326">
    <property type="entry name" value="SH3"/>
    <property type="match status" value="2"/>
</dbReference>
<evidence type="ECO:0000259" key="4">
    <source>
        <dbReference type="PROSITE" id="PS50002"/>
    </source>
</evidence>
<protein>
    <recommendedName>
        <fullName evidence="4">SH3 domain-containing protein</fullName>
    </recommendedName>
</protein>
<dbReference type="Proteomes" id="UP000075881">
    <property type="component" value="Unassembled WGS sequence"/>
</dbReference>
<dbReference type="Pfam" id="PF00018">
    <property type="entry name" value="SH3_1"/>
    <property type="match status" value="1"/>
</dbReference>
<dbReference type="SUPFAM" id="SSF50044">
    <property type="entry name" value="SH3-domain"/>
    <property type="match status" value="2"/>
</dbReference>
<dbReference type="PANTHER" id="PTHR45929">
    <property type="entry name" value="JAK PATHWAY SIGNAL TRANSDUCTION ADAPTOR MOLECULE"/>
    <property type="match status" value="1"/>
</dbReference>
<evidence type="ECO:0000256" key="2">
    <source>
        <dbReference type="PROSITE-ProRule" id="PRU00192"/>
    </source>
</evidence>
<feature type="region of interest" description="Disordered" evidence="3">
    <location>
        <begin position="371"/>
        <end position="390"/>
    </location>
</feature>
<dbReference type="Gene3D" id="2.30.30.40">
    <property type="entry name" value="SH3 Domains"/>
    <property type="match status" value="2"/>
</dbReference>
<dbReference type="PRINTS" id="PR00452">
    <property type="entry name" value="SH3DOMAIN"/>
</dbReference>
<dbReference type="PROSITE" id="PS50002">
    <property type="entry name" value="SH3"/>
    <property type="match status" value="2"/>
</dbReference>
<feature type="region of interest" description="Disordered" evidence="3">
    <location>
        <begin position="434"/>
        <end position="455"/>
    </location>
</feature>
<feature type="region of interest" description="Disordered" evidence="3">
    <location>
        <begin position="141"/>
        <end position="191"/>
    </location>
</feature>
<dbReference type="PRINTS" id="PR00499">
    <property type="entry name" value="P67PHOX"/>
</dbReference>
<feature type="region of interest" description="Disordered" evidence="3">
    <location>
        <begin position="65"/>
        <end position="127"/>
    </location>
</feature>
<reference evidence="6" key="1">
    <citation type="submission" date="2013-03" db="EMBL/GenBank/DDBJ databases">
        <title>The Genome Sequence of Anopheles christyi ACHKN1017.</title>
        <authorList>
            <consortium name="The Broad Institute Genomics Platform"/>
            <person name="Neafsey D.E."/>
            <person name="Besansky N."/>
            <person name="Walker B."/>
            <person name="Young S.K."/>
            <person name="Zeng Q."/>
            <person name="Gargeya S."/>
            <person name="Fitzgerald M."/>
            <person name="Haas B."/>
            <person name="Abouelleil A."/>
            <person name="Allen A.W."/>
            <person name="Alvarado L."/>
            <person name="Arachchi H.M."/>
            <person name="Berlin A.M."/>
            <person name="Chapman S.B."/>
            <person name="Gainer-Dewar J."/>
            <person name="Goldberg J."/>
            <person name="Griggs A."/>
            <person name="Gujja S."/>
            <person name="Hansen M."/>
            <person name="Howarth C."/>
            <person name="Imamovic A."/>
            <person name="Ireland A."/>
            <person name="Larimer J."/>
            <person name="McCowan C."/>
            <person name="Murphy C."/>
            <person name="Pearson M."/>
            <person name="Poon T.W."/>
            <person name="Priest M."/>
            <person name="Roberts A."/>
            <person name="Saif S."/>
            <person name="Shea T."/>
            <person name="Sisk P."/>
            <person name="Sykes S."/>
            <person name="Wortman J."/>
            <person name="Nusbaum C."/>
            <person name="Birren B."/>
        </authorList>
    </citation>
    <scope>NUCLEOTIDE SEQUENCE [LARGE SCALE GENOMIC DNA]</scope>
    <source>
        <strain evidence="6">ACHKN1017</strain>
    </source>
</reference>
<feature type="compositionally biased region" description="Polar residues" evidence="3">
    <location>
        <begin position="378"/>
        <end position="390"/>
    </location>
</feature>
<dbReference type="Pfam" id="PF14604">
    <property type="entry name" value="SH3_9"/>
    <property type="match status" value="1"/>
</dbReference>
<dbReference type="STRING" id="43041.A0A182JRF8"/>
<feature type="compositionally biased region" description="Polar residues" evidence="3">
    <location>
        <begin position="142"/>
        <end position="155"/>
    </location>
</feature>
<dbReference type="VEuPathDB" id="VectorBase:ACHR001090"/>
<evidence type="ECO:0000313" key="6">
    <source>
        <dbReference type="Proteomes" id="UP000075881"/>
    </source>
</evidence>
<evidence type="ECO:0000256" key="1">
    <source>
        <dbReference type="ARBA" id="ARBA00022443"/>
    </source>
</evidence>
<dbReference type="PANTHER" id="PTHR45929:SF7">
    <property type="entry name" value="LAS SEVENTEEN-BINDING PROTEIN 1"/>
    <property type="match status" value="1"/>
</dbReference>
<feature type="domain" description="SH3" evidence="4">
    <location>
        <begin position="535"/>
        <end position="594"/>
    </location>
</feature>
<keyword evidence="6" id="KW-1185">Reference proteome</keyword>
<keyword evidence="1 2" id="KW-0728">SH3 domain</keyword>
<dbReference type="InterPro" id="IPR001452">
    <property type="entry name" value="SH3_domain"/>
</dbReference>
<evidence type="ECO:0000313" key="5">
    <source>
        <dbReference type="EnsemblMetazoa" id="ACHR001090-PA"/>
    </source>
</evidence>
<reference evidence="5" key="2">
    <citation type="submission" date="2020-05" db="UniProtKB">
        <authorList>
            <consortium name="EnsemblMetazoa"/>
        </authorList>
    </citation>
    <scope>IDENTIFICATION</scope>
    <source>
        <strain evidence="5">ACHKN1017</strain>
    </source>
</reference>
<organism evidence="5 6">
    <name type="scientific">Anopheles christyi</name>
    <dbReference type="NCBI Taxonomy" id="43041"/>
    <lineage>
        <taxon>Eukaryota</taxon>
        <taxon>Metazoa</taxon>
        <taxon>Ecdysozoa</taxon>
        <taxon>Arthropoda</taxon>
        <taxon>Hexapoda</taxon>
        <taxon>Insecta</taxon>
        <taxon>Pterygota</taxon>
        <taxon>Neoptera</taxon>
        <taxon>Endopterygota</taxon>
        <taxon>Diptera</taxon>
        <taxon>Nematocera</taxon>
        <taxon>Culicoidea</taxon>
        <taxon>Culicidae</taxon>
        <taxon>Anophelinae</taxon>
        <taxon>Anopheles</taxon>
    </lineage>
</organism>
<evidence type="ECO:0000256" key="3">
    <source>
        <dbReference type="SAM" id="MobiDB-lite"/>
    </source>
</evidence>
<dbReference type="AlphaFoldDB" id="A0A182JRF8"/>
<dbReference type="InterPro" id="IPR050670">
    <property type="entry name" value="STAM"/>
</dbReference>
<accession>A0A182JRF8</accession>
<sequence length="607" mass="65080">MCDILTAISYSYGYHEWPTKRVKINMTIPSRPAPPPPQRNTSASLRYTPTTDWDFCAFDSTTNNTGTSSAVSGQPLTGNGSYFQSQQSQHHQLNVKAKKAPPPRPPPPKVPAAVPTAPLKKPGQPQSINILSSLFGHKRVSNGATASKSNSSVASHQKHGLCSGPAKLLPPPSTSTTKHGGKTSNYTGGNENLHHSTINYGSIFPTSNSGGSGCGALSTGTNAEMQLISFDSPPSSPTFTQKSCSDCISVDSFSSDSNYSSPNNGNMSQAESGFEDDFVACGNNNRPRASSSVPWRDLDPFDGGIAAGTSSGRATTAPSPVIYGTIPLASTTAQIRTPLINSKLQKSDFVDPLCNGQSVLPRHPTMSMPTIIKPPASSGHSDSQKSTPSHSALLRNIVTMASKPTASTPPTDSALYARMEDDFSSDVAVAFDSLPSQPMPSIPPPPPPPSSETYAEEPYGIALYDFQGEADEDLSFKTNEKIYLLRRLSEEWYMGRDKRGLEGMFPVNYVEVKVPLADEQSNEPDIRLSTKTSGNGGVKVRALYNFKAEASEDLTIMENDLVTVLYQITPEWLYGENNGRKGQFPANFIEYVPPNLPQVQEAAVSSS</sequence>
<feature type="compositionally biased region" description="Polar residues" evidence="3">
    <location>
        <begin position="65"/>
        <end position="83"/>
    </location>
</feature>
<proteinExistence type="predicted"/>
<dbReference type="EnsemblMetazoa" id="ACHR001090-RA">
    <property type="protein sequence ID" value="ACHR001090-PA"/>
    <property type="gene ID" value="ACHR001090"/>
</dbReference>
<dbReference type="InterPro" id="IPR036028">
    <property type="entry name" value="SH3-like_dom_sf"/>
</dbReference>
<feature type="compositionally biased region" description="Low complexity" evidence="3">
    <location>
        <begin position="174"/>
        <end position="184"/>
    </location>
</feature>
<feature type="domain" description="SH3" evidence="4">
    <location>
        <begin position="455"/>
        <end position="515"/>
    </location>
</feature>
<dbReference type="CDD" id="cd00174">
    <property type="entry name" value="SH3"/>
    <property type="match status" value="2"/>
</dbReference>
<feature type="compositionally biased region" description="Low complexity" evidence="3">
    <location>
        <begin position="111"/>
        <end position="122"/>
    </location>
</feature>
<name>A0A182JRF8_9DIPT</name>
<feature type="compositionally biased region" description="Pro residues" evidence="3">
    <location>
        <begin position="437"/>
        <end position="450"/>
    </location>
</feature>